<evidence type="ECO:0000259" key="1">
    <source>
        <dbReference type="Pfam" id="PF00326"/>
    </source>
</evidence>
<feature type="domain" description="Peptidase S9 prolyl oligopeptidase catalytic" evidence="1">
    <location>
        <begin position="206"/>
        <end position="270"/>
    </location>
</feature>
<dbReference type="Proteomes" id="UP000076722">
    <property type="component" value="Unassembled WGS sequence"/>
</dbReference>
<protein>
    <submittedName>
        <fullName evidence="2">Ectomycorrhiza-regulated esterase</fullName>
    </submittedName>
</protein>
<dbReference type="AlphaFoldDB" id="A0A164TAQ8"/>
<dbReference type="GO" id="GO:0006508">
    <property type="term" value="P:proteolysis"/>
    <property type="evidence" value="ECO:0007669"/>
    <property type="project" value="InterPro"/>
</dbReference>
<dbReference type="GO" id="GO:0008236">
    <property type="term" value="F:serine-type peptidase activity"/>
    <property type="evidence" value="ECO:0007669"/>
    <property type="project" value="InterPro"/>
</dbReference>
<evidence type="ECO:0000313" key="2">
    <source>
        <dbReference type="EMBL" id="KZS92220.1"/>
    </source>
</evidence>
<evidence type="ECO:0000313" key="3">
    <source>
        <dbReference type="Proteomes" id="UP000076722"/>
    </source>
</evidence>
<gene>
    <name evidence="2" type="ORF">SISNIDRAFT_442671</name>
</gene>
<dbReference type="InterPro" id="IPR029058">
    <property type="entry name" value="AB_hydrolase_fold"/>
</dbReference>
<dbReference type="EMBL" id="KV419411">
    <property type="protein sequence ID" value="KZS92220.1"/>
    <property type="molecule type" value="Genomic_DNA"/>
</dbReference>
<name>A0A164TAQ8_9AGAM</name>
<dbReference type="STRING" id="1314777.A0A164TAQ8"/>
<accession>A0A164TAQ8</accession>
<dbReference type="OrthoDB" id="9988524at2759"/>
<reference evidence="2 3" key="1">
    <citation type="journal article" date="2016" name="Mol. Biol. Evol.">
        <title>Comparative Genomics of Early-Diverging Mushroom-Forming Fungi Provides Insights into the Origins of Lignocellulose Decay Capabilities.</title>
        <authorList>
            <person name="Nagy L.G."/>
            <person name="Riley R."/>
            <person name="Tritt A."/>
            <person name="Adam C."/>
            <person name="Daum C."/>
            <person name="Floudas D."/>
            <person name="Sun H."/>
            <person name="Yadav J.S."/>
            <person name="Pangilinan J."/>
            <person name="Larsson K.H."/>
            <person name="Matsuura K."/>
            <person name="Barry K."/>
            <person name="Labutti K."/>
            <person name="Kuo R."/>
            <person name="Ohm R.A."/>
            <person name="Bhattacharya S.S."/>
            <person name="Shirouzu T."/>
            <person name="Yoshinaga Y."/>
            <person name="Martin F.M."/>
            <person name="Grigoriev I.V."/>
            <person name="Hibbett D.S."/>
        </authorList>
    </citation>
    <scope>NUCLEOTIDE SEQUENCE [LARGE SCALE GENOMIC DNA]</scope>
    <source>
        <strain evidence="2 3">HHB9708</strain>
    </source>
</reference>
<sequence>MRGATRITSRHVIEHTEPNVQLVGILEQWDWSGNAQSSHGSKVALILHGTLGHKNYLYQKQLASRLPMDSFRFDFRGNHESTGEWSIGKIENDLVQIPTVALRDGYIVALVIAHSRASISALRWINFSPTGRKVEWLVNISGRYRIEKQGGHLCFMKDDFFDEPYLGHYDLKANVAGRDLTLLAKREDIEGILKLDQSFVWDTFPSHTHVLTIHGLKDTLVPPYDALIYARALSNRAPGTHTLHLIEEADHNLRGFLKEVIETILAWLASAQRGRLKDGIWPAGVPVKL</sequence>
<proteinExistence type="predicted"/>
<dbReference type="Gene3D" id="3.40.50.1820">
    <property type="entry name" value="alpha/beta hydrolase"/>
    <property type="match status" value="1"/>
</dbReference>
<dbReference type="SUPFAM" id="SSF53474">
    <property type="entry name" value="alpha/beta-Hydrolases"/>
    <property type="match status" value="1"/>
</dbReference>
<organism evidence="2 3">
    <name type="scientific">Sistotremastrum niveocremeum HHB9708</name>
    <dbReference type="NCBI Taxonomy" id="1314777"/>
    <lineage>
        <taxon>Eukaryota</taxon>
        <taxon>Fungi</taxon>
        <taxon>Dikarya</taxon>
        <taxon>Basidiomycota</taxon>
        <taxon>Agaricomycotina</taxon>
        <taxon>Agaricomycetes</taxon>
        <taxon>Sistotremastrales</taxon>
        <taxon>Sistotremastraceae</taxon>
        <taxon>Sertulicium</taxon>
        <taxon>Sertulicium niveocremeum</taxon>
    </lineage>
</organism>
<keyword evidence="3" id="KW-1185">Reference proteome</keyword>
<dbReference type="Pfam" id="PF00326">
    <property type="entry name" value="Peptidase_S9"/>
    <property type="match status" value="1"/>
</dbReference>
<dbReference type="InterPro" id="IPR001375">
    <property type="entry name" value="Peptidase_S9_cat"/>
</dbReference>